<dbReference type="EMBL" id="CP022753">
    <property type="protein sequence ID" value="ASU82564.1"/>
    <property type="molecule type" value="Genomic_DNA"/>
</dbReference>
<keyword evidence="4" id="KW-1185">Reference proteome</keyword>
<evidence type="ECO:0000313" key="3">
    <source>
        <dbReference type="EMBL" id="ASU82564.1"/>
    </source>
</evidence>
<dbReference type="KEGG" id="ngv:CDO52_07005"/>
<feature type="transmembrane region" description="Helical" evidence="2">
    <location>
        <begin position="47"/>
        <end position="73"/>
    </location>
</feature>
<dbReference type="RefSeq" id="WP_017621859.1">
    <property type="nucleotide sequence ID" value="NZ_ANBG01000446.1"/>
</dbReference>
<name>A0A223S364_9ACTN</name>
<feature type="transmembrane region" description="Helical" evidence="2">
    <location>
        <begin position="331"/>
        <end position="356"/>
    </location>
</feature>
<feature type="transmembrane region" description="Helical" evidence="2">
    <location>
        <begin position="145"/>
        <end position="165"/>
    </location>
</feature>
<keyword evidence="2" id="KW-0812">Transmembrane</keyword>
<feature type="transmembrane region" description="Helical" evidence="2">
    <location>
        <begin position="93"/>
        <end position="124"/>
    </location>
</feature>
<evidence type="ECO:0000313" key="4">
    <source>
        <dbReference type="Proteomes" id="UP000215005"/>
    </source>
</evidence>
<dbReference type="AlphaFoldDB" id="A0A223S364"/>
<organism evidence="3 4">
    <name type="scientific">Nocardiopsis gilva YIM 90087</name>
    <dbReference type="NCBI Taxonomy" id="1235441"/>
    <lineage>
        <taxon>Bacteria</taxon>
        <taxon>Bacillati</taxon>
        <taxon>Actinomycetota</taxon>
        <taxon>Actinomycetes</taxon>
        <taxon>Streptosporangiales</taxon>
        <taxon>Nocardiopsidaceae</taxon>
        <taxon>Nocardiopsis</taxon>
    </lineage>
</organism>
<dbReference type="Proteomes" id="UP000215005">
    <property type="component" value="Chromosome"/>
</dbReference>
<sequence length="383" mass="41202">MSEPDRTTDVAEPTPGAFEEKHPSDLSLSDSGPELLGKTFRAYIRHLWPLVVAVGVPLALLVLLVQPGMVWMTRDAVYVNGSLELLSAPDTSMLWTAVGFTVFGLLCVPIPVGALVLLGGGALLGRTVSVRDAWCGALRRYFTTLTWIVVMILLVATALAAILGLGLGMLTEPPEWLEPLTELPVWLATGMILLPLLLLVVPATVMLPVALLEGHGPLRGLAVAWRMGRYRRRVHVLFAIAFFGVSSLASRGLAWALQSQLGWGDGHPISLGVSFLVCLLATPLSVLLMCAPVVFQKHYPKVSTAPQVPRNLNLAWVEKELPKVHLGGRSWAVMPLPALVSVLLLPPLVGSAAVWANTFDTPHMTSSPIESVRGDELMVDLSP</sequence>
<feature type="transmembrane region" description="Helical" evidence="2">
    <location>
        <begin position="185"/>
        <end position="213"/>
    </location>
</feature>
<accession>A0A223S364</accession>
<feature type="region of interest" description="Disordered" evidence="1">
    <location>
        <begin position="1"/>
        <end position="30"/>
    </location>
</feature>
<feature type="transmembrane region" description="Helical" evidence="2">
    <location>
        <begin position="269"/>
        <end position="295"/>
    </location>
</feature>
<gene>
    <name evidence="3" type="ORF">CDO52_07005</name>
</gene>
<keyword evidence="2" id="KW-0472">Membrane</keyword>
<evidence type="ECO:0000256" key="1">
    <source>
        <dbReference type="SAM" id="MobiDB-lite"/>
    </source>
</evidence>
<reference evidence="3 4" key="1">
    <citation type="submission" date="2017-08" db="EMBL/GenBank/DDBJ databases">
        <title>The complete genome sequence of Nocardiopsis gilva YIM 90087.</title>
        <authorList>
            <person name="Yin M."/>
            <person name="Tang S."/>
        </authorList>
    </citation>
    <scope>NUCLEOTIDE SEQUENCE [LARGE SCALE GENOMIC DNA]</scope>
    <source>
        <strain evidence="3 4">YIM 90087</strain>
    </source>
</reference>
<feature type="transmembrane region" description="Helical" evidence="2">
    <location>
        <begin position="234"/>
        <end position="257"/>
    </location>
</feature>
<keyword evidence="2" id="KW-1133">Transmembrane helix</keyword>
<evidence type="ECO:0000256" key="2">
    <source>
        <dbReference type="SAM" id="Phobius"/>
    </source>
</evidence>
<protein>
    <submittedName>
        <fullName evidence="3">Uncharacterized protein</fullName>
    </submittedName>
</protein>
<proteinExistence type="predicted"/>